<gene>
    <name evidence="3" type="ORF">POSPLADRAFT_1045056</name>
</gene>
<dbReference type="RefSeq" id="XP_024340681.1">
    <property type="nucleotide sequence ID" value="XM_024478671.1"/>
</dbReference>
<dbReference type="AlphaFoldDB" id="A0A1X6N5K4"/>
<evidence type="ECO:0000313" key="3">
    <source>
        <dbReference type="EMBL" id="OSX63887.1"/>
    </source>
</evidence>
<dbReference type="GeneID" id="36323621"/>
<dbReference type="Proteomes" id="UP000194127">
    <property type="component" value="Unassembled WGS sequence"/>
</dbReference>
<proteinExistence type="predicted"/>
<dbReference type="OrthoDB" id="10344124at2759"/>
<keyword evidence="4" id="KW-1185">Reference proteome</keyword>
<evidence type="ECO:0000256" key="2">
    <source>
        <dbReference type="SAM" id="SignalP"/>
    </source>
</evidence>
<evidence type="ECO:0000313" key="4">
    <source>
        <dbReference type="Proteomes" id="UP000194127"/>
    </source>
</evidence>
<accession>A0A1X6N5K4</accession>
<name>A0A1X6N5K4_9APHY</name>
<organism evidence="3 4">
    <name type="scientific">Postia placenta MAD-698-R-SB12</name>
    <dbReference type="NCBI Taxonomy" id="670580"/>
    <lineage>
        <taxon>Eukaryota</taxon>
        <taxon>Fungi</taxon>
        <taxon>Dikarya</taxon>
        <taxon>Basidiomycota</taxon>
        <taxon>Agaricomycotina</taxon>
        <taxon>Agaricomycetes</taxon>
        <taxon>Polyporales</taxon>
        <taxon>Adustoporiaceae</taxon>
        <taxon>Rhodonia</taxon>
    </lineage>
</organism>
<dbReference type="EMBL" id="KZ110594">
    <property type="protein sequence ID" value="OSX63887.1"/>
    <property type="molecule type" value="Genomic_DNA"/>
</dbReference>
<reference evidence="3 4" key="1">
    <citation type="submission" date="2017-04" db="EMBL/GenBank/DDBJ databases">
        <title>Genome Sequence of the Model Brown-Rot Fungus Postia placenta SB12.</title>
        <authorList>
            <consortium name="DOE Joint Genome Institute"/>
            <person name="Gaskell J."/>
            <person name="Kersten P."/>
            <person name="Larrondo L.F."/>
            <person name="Canessa P."/>
            <person name="Martinez D."/>
            <person name="Hibbett D."/>
            <person name="Schmoll M."/>
            <person name="Kubicek C.P."/>
            <person name="Martinez A.T."/>
            <person name="Yadav J."/>
            <person name="Master E."/>
            <person name="Magnuson J.K."/>
            <person name="James T."/>
            <person name="Yaver D."/>
            <person name="Berka R."/>
            <person name="Labutti K."/>
            <person name="Lipzen A."/>
            <person name="Aerts A."/>
            <person name="Barry K."/>
            <person name="Henrissat B."/>
            <person name="Blanchette R."/>
            <person name="Grigoriev I."/>
            <person name="Cullen D."/>
        </authorList>
    </citation>
    <scope>NUCLEOTIDE SEQUENCE [LARGE SCALE GENOMIC DNA]</scope>
    <source>
        <strain evidence="3 4">MAD-698-R-SB12</strain>
    </source>
</reference>
<feature type="chain" id="PRO_5012846663" evidence="2">
    <location>
        <begin position="17"/>
        <end position="523"/>
    </location>
</feature>
<protein>
    <submittedName>
        <fullName evidence="3">Uncharacterized protein</fullName>
    </submittedName>
</protein>
<feature type="region of interest" description="Disordered" evidence="1">
    <location>
        <begin position="189"/>
        <end position="227"/>
    </location>
</feature>
<feature type="signal peptide" evidence="2">
    <location>
        <begin position="1"/>
        <end position="16"/>
    </location>
</feature>
<sequence>MAAAFLPQMLWGWAGASSHMTEDPGDQIEAADTAAPRRHPWCLHFASVDSSENSPGPSALQLSPASRAARFCRVPVLFSQPFNRGRSRSQTDSASAIRIRTRIRRVDQRERRPYAVLLHTVGPDTIIARRHGFTITQGVRTSRCARRAPARAGAGVRDLAAGMETVADPRLLEWYGRRTCGPAAPRQLLRSARTPTSRRDTQKSHRALCTGPYTSGRTSRLSSTNKHAHTGLGLTVHSCGREDRPDASWLSRACCDRPSALGAGVSASNCVKTFAKVNGAPGLRRALDHSTCKWSAALAADDARLLPSVTVRPDWRQRLWAAPALGVFEFVVSYYGRRQDLRCLLGAPGQRRGQPPPMRARRLARDVAVAPVKLAVWQEEQIPPQITTANTLEPQRMDSDTHFWMGGFCSQLRLLFFSAYRDIILHECNTPPRPLILLFMCGTTPADAISSGPPCCTNLGQSAVSAAPSADDLPANLLYVFVNSRHYRGSAFPPSCICTPPDWRSCSVGLSVPPAPITSVAPV</sequence>
<feature type="compositionally biased region" description="Polar residues" evidence="1">
    <location>
        <begin position="212"/>
        <end position="225"/>
    </location>
</feature>
<keyword evidence="2" id="KW-0732">Signal</keyword>
<evidence type="ECO:0000256" key="1">
    <source>
        <dbReference type="SAM" id="MobiDB-lite"/>
    </source>
</evidence>